<evidence type="ECO:0000313" key="3">
    <source>
        <dbReference type="Proteomes" id="UP000179242"/>
    </source>
</evidence>
<dbReference type="Proteomes" id="UP000179242">
    <property type="component" value="Unassembled WGS sequence"/>
</dbReference>
<evidence type="ECO:0008006" key="4">
    <source>
        <dbReference type="Google" id="ProtNLM"/>
    </source>
</evidence>
<feature type="transmembrane region" description="Helical" evidence="1">
    <location>
        <begin position="55"/>
        <end position="76"/>
    </location>
</feature>
<dbReference type="PANTHER" id="PTHR31876">
    <property type="entry name" value="COV-LIKE PROTEIN 1"/>
    <property type="match status" value="1"/>
</dbReference>
<dbReference type="Pfam" id="PF04367">
    <property type="entry name" value="DUF502"/>
    <property type="match status" value="1"/>
</dbReference>
<comment type="caution">
    <text evidence="2">The sequence shown here is derived from an EMBL/GenBank/DDBJ whole genome shotgun (WGS) entry which is preliminary data.</text>
</comment>
<reference evidence="2 3" key="1">
    <citation type="journal article" date="2016" name="Nat. Commun.">
        <title>Thousands of microbial genomes shed light on interconnected biogeochemical processes in an aquifer system.</title>
        <authorList>
            <person name="Anantharaman K."/>
            <person name="Brown C.T."/>
            <person name="Hug L.A."/>
            <person name="Sharon I."/>
            <person name="Castelle C.J."/>
            <person name="Probst A.J."/>
            <person name="Thomas B.C."/>
            <person name="Singh A."/>
            <person name="Wilkins M.J."/>
            <person name="Karaoz U."/>
            <person name="Brodie E.L."/>
            <person name="Williams K.H."/>
            <person name="Hubbard S.S."/>
            <person name="Banfield J.F."/>
        </authorList>
    </citation>
    <scope>NUCLEOTIDE SEQUENCE [LARGE SCALE GENOMIC DNA]</scope>
</reference>
<proteinExistence type="predicted"/>
<protein>
    <recommendedName>
        <fullName evidence="4">DUF502 domain-containing protein</fullName>
    </recommendedName>
</protein>
<name>A0A1F4U772_UNCSA</name>
<evidence type="ECO:0000256" key="1">
    <source>
        <dbReference type="SAM" id="Phobius"/>
    </source>
</evidence>
<organism evidence="2 3">
    <name type="scientific">candidate division WOR-1 bacterium RIFOXYC2_FULL_46_14</name>
    <dbReference type="NCBI Taxonomy" id="1802587"/>
    <lineage>
        <taxon>Bacteria</taxon>
        <taxon>Bacillati</taxon>
        <taxon>Saganbacteria</taxon>
    </lineage>
</organism>
<accession>A0A1F4U772</accession>
<feature type="transmembrane region" description="Helical" evidence="1">
    <location>
        <begin position="12"/>
        <end position="35"/>
    </location>
</feature>
<dbReference type="EMBL" id="MEUJ01000002">
    <property type="protein sequence ID" value="OGC40761.1"/>
    <property type="molecule type" value="Genomic_DNA"/>
</dbReference>
<sequence>MDKFWNNLSSNFFRGLIILLPLLVTLWLIVLIFNFSDSILGTFLTILLGHHVPGLGLLVTIVIVLLAGYFATYLIGARMFKLGEELLYRVPIVKSIYSAAKQINDILFTHGETSEKFRHVCMVEYPRKGIYSIGFITSDAALEIESKAKTKLINVFVPNTPTPATGFLILVPAEDVIMLDMKTDEAFRYIVSAGVLQSQKPQEHLGTTN</sequence>
<dbReference type="AlphaFoldDB" id="A0A1F4U772"/>
<evidence type="ECO:0000313" key="2">
    <source>
        <dbReference type="EMBL" id="OGC40761.1"/>
    </source>
</evidence>
<gene>
    <name evidence="2" type="ORF">A2438_00475</name>
</gene>
<keyword evidence="1" id="KW-0472">Membrane</keyword>
<dbReference type="InterPro" id="IPR007462">
    <property type="entry name" value="COV1-like"/>
</dbReference>
<dbReference type="PANTHER" id="PTHR31876:SF26">
    <property type="entry name" value="PROTEIN LIKE COV 2"/>
    <property type="match status" value="1"/>
</dbReference>
<keyword evidence="1" id="KW-1133">Transmembrane helix</keyword>
<keyword evidence="1" id="KW-0812">Transmembrane</keyword>